<dbReference type="AlphaFoldDB" id="U3U905"/>
<name>U3U905_NILLU</name>
<sequence length="155" mass="16943">MLLKSMCVLCAVVRGDDSSVDGGEGNAETDSSLYAKRQSMWFGPRLGRNKRTQYDITLGAGNDNSLLPSPHENILDLLRDSNWAIIPVTSGDSSEPSWVSRLGRTEDDEEAMEASRSPPFAPRLGRRRHLVSAQFAPRLGRTYVTTANAGSAHHS</sequence>
<evidence type="ECO:0000256" key="6">
    <source>
        <dbReference type="SAM" id="MobiDB-lite"/>
    </source>
</evidence>
<evidence type="ECO:0000256" key="1">
    <source>
        <dbReference type="ARBA" id="ARBA00004613"/>
    </source>
</evidence>
<dbReference type="GO" id="GO:0005184">
    <property type="term" value="F:neuropeptide hormone activity"/>
    <property type="evidence" value="ECO:0007669"/>
    <property type="project" value="InterPro"/>
</dbReference>
<reference evidence="8" key="1">
    <citation type="journal article" date="2014" name="Peptides">
        <title>Transcriptome analysis of neuropeptides and G-protein coupled receptors (GPCRs) for neuropeptides in the brown planthopper Nilaparvata lugens.</title>
        <authorList>
            <person name="Tanaka Y."/>
            <person name="Suetsugu Y."/>
            <person name="Yamamoto K."/>
            <person name="Noda H."/>
            <person name="Shinoda T."/>
        </authorList>
    </citation>
    <scope>NUCLEOTIDE SEQUENCE</scope>
</reference>
<evidence type="ECO:0000256" key="2">
    <source>
        <dbReference type="ARBA" id="ARBA00007714"/>
    </source>
</evidence>
<comment type="subcellular location">
    <subcellularLocation>
        <location evidence="1">Secreted</location>
    </subcellularLocation>
</comment>
<evidence type="ECO:0000256" key="7">
    <source>
        <dbReference type="SAM" id="SignalP"/>
    </source>
</evidence>
<feature type="signal peptide" evidence="7">
    <location>
        <begin position="1"/>
        <end position="15"/>
    </location>
</feature>
<gene>
    <name evidence="8" type="primary">pk</name>
</gene>
<dbReference type="GO" id="GO:0007218">
    <property type="term" value="P:neuropeptide signaling pathway"/>
    <property type="evidence" value="ECO:0007669"/>
    <property type="project" value="UniProtKB-KW"/>
</dbReference>
<proteinExistence type="evidence at transcript level"/>
<dbReference type="OrthoDB" id="6424205at2759"/>
<dbReference type="GO" id="GO:0005576">
    <property type="term" value="C:extracellular region"/>
    <property type="evidence" value="ECO:0007669"/>
    <property type="project" value="UniProtKB-SubCell"/>
</dbReference>
<evidence type="ECO:0000256" key="3">
    <source>
        <dbReference type="ARBA" id="ARBA00022525"/>
    </source>
</evidence>
<evidence type="ECO:0000256" key="5">
    <source>
        <dbReference type="ARBA" id="ARBA00023320"/>
    </source>
</evidence>
<feature type="region of interest" description="Disordered" evidence="6">
    <location>
        <begin position="90"/>
        <end position="122"/>
    </location>
</feature>
<keyword evidence="7" id="KW-0732">Signal</keyword>
<keyword evidence="4" id="KW-0027">Amidation</keyword>
<evidence type="ECO:0000313" key="8">
    <source>
        <dbReference type="EMBL" id="BAO00974.1"/>
    </source>
</evidence>
<organism evidence="8">
    <name type="scientific">Nilaparvata lugens</name>
    <name type="common">Brown planthopper</name>
    <dbReference type="NCBI Taxonomy" id="108931"/>
    <lineage>
        <taxon>Eukaryota</taxon>
        <taxon>Metazoa</taxon>
        <taxon>Ecdysozoa</taxon>
        <taxon>Arthropoda</taxon>
        <taxon>Hexapoda</taxon>
        <taxon>Insecta</taxon>
        <taxon>Pterygota</taxon>
        <taxon>Neoptera</taxon>
        <taxon>Paraneoptera</taxon>
        <taxon>Hemiptera</taxon>
        <taxon>Auchenorrhyncha</taxon>
        <taxon>Fulgoroidea</taxon>
        <taxon>Delphacidae</taxon>
        <taxon>Delphacinae</taxon>
        <taxon>Nilaparvata</taxon>
    </lineage>
</organism>
<dbReference type="PROSITE" id="PS00539">
    <property type="entry name" value="PYROKININ"/>
    <property type="match status" value="1"/>
</dbReference>
<comment type="similarity">
    <text evidence="2">Belongs to the pyrokinin family.</text>
</comment>
<dbReference type="InterPro" id="IPR001484">
    <property type="entry name" value="Pyrokinin_CS"/>
</dbReference>
<keyword evidence="5" id="KW-0527">Neuropeptide</keyword>
<protein>
    <submittedName>
        <fullName evidence="8">Pyrokinin</fullName>
    </submittedName>
</protein>
<dbReference type="EMBL" id="AB817277">
    <property type="protein sequence ID" value="BAO00974.1"/>
    <property type="molecule type" value="mRNA"/>
</dbReference>
<feature type="chain" id="PRO_5013288731" evidence="7">
    <location>
        <begin position="16"/>
        <end position="155"/>
    </location>
</feature>
<evidence type="ECO:0000256" key="4">
    <source>
        <dbReference type="ARBA" id="ARBA00022815"/>
    </source>
</evidence>
<accession>U3U905</accession>
<keyword evidence="3" id="KW-0964">Secreted</keyword>